<gene>
    <name evidence="1" type="ORF">SIAM614_13108</name>
</gene>
<evidence type="ECO:0000313" key="1">
    <source>
        <dbReference type="EMBL" id="EAV44955.1"/>
    </source>
</evidence>
<accession>A0NQ97</accession>
<name>A0NQ97_ROSAI</name>
<protein>
    <submittedName>
        <fullName evidence="1">Phage-related contractile tail sheath protein</fullName>
    </submittedName>
</protein>
<reference evidence="1 2" key="1">
    <citation type="submission" date="2006-05" db="EMBL/GenBank/DDBJ databases">
        <authorList>
            <person name="King G."/>
            <person name="Ferriera S."/>
            <person name="Johnson J."/>
            <person name="Kravitz S."/>
            <person name="Beeson K."/>
            <person name="Sutton G."/>
            <person name="Rogers Y.-H."/>
            <person name="Friedman R."/>
            <person name="Frazier M."/>
            <person name="Venter J.C."/>
        </authorList>
    </citation>
    <scope>NUCLEOTIDE SEQUENCE [LARGE SCALE GENOMIC DNA]</scope>
    <source>
        <strain evidence="2">ATCC 25650 / DSM 13394 / JCM 20685 / NBRC 16684 / NCIMB 2208 / IAM 12614 / B1</strain>
    </source>
</reference>
<dbReference type="InterPro" id="IPR052042">
    <property type="entry name" value="Tail_sheath_structural"/>
</dbReference>
<dbReference type="PANTHER" id="PTHR35861">
    <property type="match status" value="1"/>
</dbReference>
<proteinExistence type="predicted"/>
<dbReference type="RefSeq" id="WP_006933090.1">
    <property type="nucleotide sequence ID" value="NZ_AAUW01000004.1"/>
</dbReference>
<dbReference type="OrthoDB" id="9767864at2"/>
<organism evidence="1 2">
    <name type="scientific">Roseibium aggregatum (strain ATCC 25650 / DSM 13394 / JCM 20685 / NBRC 16684 / NCIMB 2208 / IAM 12614 / B1)</name>
    <name type="common">Stappia aggregata</name>
    <dbReference type="NCBI Taxonomy" id="384765"/>
    <lineage>
        <taxon>Bacteria</taxon>
        <taxon>Pseudomonadati</taxon>
        <taxon>Pseudomonadota</taxon>
        <taxon>Alphaproteobacteria</taxon>
        <taxon>Hyphomicrobiales</taxon>
        <taxon>Stappiaceae</taxon>
        <taxon>Roseibium</taxon>
    </lineage>
</organism>
<dbReference type="eggNOG" id="COG3497">
    <property type="taxonomic scope" value="Bacteria"/>
</dbReference>
<dbReference type="PANTHER" id="PTHR35861:SF1">
    <property type="entry name" value="PHAGE TAIL SHEATH PROTEIN"/>
    <property type="match status" value="1"/>
</dbReference>
<dbReference type="AlphaFoldDB" id="A0NQ97"/>
<sequence length="411" mass="43909">MTEPVFGMSFTRPDDEIVPALGADFSQMLLIETSEDASVAEYPADTPVRISTSDAEAVSALGTGLLADAVKGINDQLTDLNSGADVTIVRVAEGVDVAATAAAIATIVNGIASIPSAVNKTPRIVVAGRTAWRPDLETTNPVIAALEANLGKIMAVAPVDVDDTSAANAIDARETMTSERLMPIGVAAKVWDGAQVVTRPMMPRVAGLMARIDNQVGGGKPFHPFANRELYGLAGLSRKIPFSTLDGSTEGQQLLAANVAIVAEGETGVDGAIADGGYRFIGTDNAQTGELWEQIHQVRGTDYIITQIIEITNQFLGRRIHADTTESWINSIAFALRDHVNEGNILGYTPKDQMFKASQNSPENIRLGRLKLTIGIEPCPVFKLAQHEIRRYRPAVDNLVNEIIARLSNDL</sequence>
<dbReference type="Proteomes" id="UP000004848">
    <property type="component" value="Unassembled WGS sequence"/>
</dbReference>
<dbReference type="GeneID" id="68845713"/>
<dbReference type="EMBL" id="AAUW01000004">
    <property type="protein sequence ID" value="EAV44955.1"/>
    <property type="molecule type" value="Genomic_DNA"/>
</dbReference>
<evidence type="ECO:0000313" key="2">
    <source>
        <dbReference type="Proteomes" id="UP000004848"/>
    </source>
</evidence>
<comment type="caution">
    <text evidence="1">The sequence shown here is derived from an EMBL/GenBank/DDBJ whole genome shotgun (WGS) entry which is preliminary data.</text>
</comment>